<evidence type="ECO:0000259" key="8">
    <source>
        <dbReference type="Pfam" id="PF02771"/>
    </source>
</evidence>
<sequence>MDLLSFEPATLPPGIAGWRREVRGFLAEHAAGIPAERRANAWGVFDAAFSRALGARGWIGLTWPTQYGGAGRSALERYVLLEELLAAGAPVGAHWIADRQSGPALLRYGSEAQRLRYLPAIARGECFFCIGMSEPGAGSDLAAVRTRAERRGEHWVLNGQKLWTTHAHQAHMMITLVRTGEATGGKRHEGLSQFLVDLKSPGVTVRPIVDLAGEVHFNEVFFDDVQLSPGMLLGVLGQGWSQCTSELSLERSGPERYLSSHALFVEFLRCADPASQAQRIEIGRLSAELWTLREMSLSVAARLAAGQDPALEAAIVKDLGNSFEQALPRRVQALFDDGVALYDETPLARVLALLLQTAPSFSLRGGTREILRGIIARGLGLR</sequence>
<name>A0ABX2EUI6_9BURK</name>
<dbReference type="EMBL" id="JABRWJ010000024">
    <property type="protein sequence ID" value="NRF72394.1"/>
    <property type="molecule type" value="Genomic_DNA"/>
</dbReference>
<dbReference type="SUPFAM" id="SSF47203">
    <property type="entry name" value="Acyl-CoA dehydrogenase C-terminal domain-like"/>
    <property type="match status" value="1"/>
</dbReference>
<dbReference type="InterPro" id="IPR046373">
    <property type="entry name" value="Acyl-CoA_Oxase/DH_mid-dom_sf"/>
</dbReference>
<keyword evidence="10" id="KW-1185">Reference proteome</keyword>
<dbReference type="Gene3D" id="2.40.110.10">
    <property type="entry name" value="Butyryl-CoA Dehydrogenase, subunit A, domain 2"/>
    <property type="match status" value="1"/>
</dbReference>
<accession>A0ABX2EUI6</accession>
<proteinExistence type="inferred from homology"/>
<dbReference type="RefSeq" id="WP_173135536.1">
    <property type="nucleotide sequence ID" value="NZ_JABRWJ010000024.1"/>
</dbReference>
<feature type="domain" description="Acyl-CoA oxidase/dehydrogenase middle" evidence="7">
    <location>
        <begin position="129"/>
        <end position="225"/>
    </location>
</feature>
<dbReference type="SUPFAM" id="SSF56645">
    <property type="entry name" value="Acyl-CoA dehydrogenase NM domain-like"/>
    <property type="match status" value="1"/>
</dbReference>
<dbReference type="Gene3D" id="1.10.540.10">
    <property type="entry name" value="Acyl-CoA dehydrogenase/oxidase, N-terminal domain"/>
    <property type="match status" value="1"/>
</dbReference>
<evidence type="ECO:0000313" key="9">
    <source>
        <dbReference type="EMBL" id="NRF72394.1"/>
    </source>
</evidence>
<dbReference type="PANTHER" id="PTHR43292">
    <property type="entry name" value="ACYL-COA DEHYDROGENASE"/>
    <property type="match status" value="1"/>
</dbReference>
<protein>
    <submittedName>
        <fullName evidence="9">Acyl-CoA dehydrogenase family protein</fullName>
    </submittedName>
</protein>
<evidence type="ECO:0000259" key="6">
    <source>
        <dbReference type="Pfam" id="PF00441"/>
    </source>
</evidence>
<evidence type="ECO:0000256" key="5">
    <source>
        <dbReference type="ARBA" id="ARBA00023002"/>
    </source>
</evidence>
<feature type="domain" description="Acyl-CoA dehydrogenase/oxidase C-terminal" evidence="6">
    <location>
        <begin position="275"/>
        <end position="379"/>
    </location>
</feature>
<comment type="caution">
    <text evidence="9">The sequence shown here is derived from an EMBL/GenBank/DDBJ whole genome shotgun (WGS) entry which is preliminary data.</text>
</comment>
<evidence type="ECO:0000313" key="10">
    <source>
        <dbReference type="Proteomes" id="UP000737171"/>
    </source>
</evidence>
<dbReference type="InterPro" id="IPR037069">
    <property type="entry name" value="AcylCoA_DH/ox_N_sf"/>
</dbReference>
<dbReference type="PANTHER" id="PTHR43292:SF4">
    <property type="entry name" value="ACYL-COA DEHYDROGENASE FADE34"/>
    <property type="match status" value="1"/>
</dbReference>
<evidence type="ECO:0000256" key="4">
    <source>
        <dbReference type="ARBA" id="ARBA00022827"/>
    </source>
</evidence>
<keyword evidence="4" id="KW-0274">FAD</keyword>
<dbReference type="Proteomes" id="UP000737171">
    <property type="component" value="Unassembled WGS sequence"/>
</dbReference>
<dbReference type="InterPro" id="IPR052161">
    <property type="entry name" value="Mycobact_Acyl-CoA_DH"/>
</dbReference>
<dbReference type="Gene3D" id="1.20.140.10">
    <property type="entry name" value="Butyryl-CoA Dehydrogenase, subunit A, domain 3"/>
    <property type="match status" value="1"/>
</dbReference>
<dbReference type="Pfam" id="PF00441">
    <property type="entry name" value="Acyl-CoA_dh_1"/>
    <property type="match status" value="1"/>
</dbReference>
<dbReference type="InterPro" id="IPR009100">
    <property type="entry name" value="AcylCoA_DH/oxidase_NM_dom_sf"/>
</dbReference>
<keyword evidence="5" id="KW-0560">Oxidoreductase</keyword>
<evidence type="ECO:0000256" key="1">
    <source>
        <dbReference type="ARBA" id="ARBA00001974"/>
    </source>
</evidence>
<reference evidence="9 10" key="1">
    <citation type="submission" date="2020-05" db="EMBL/GenBank/DDBJ databases">
        <title>Aquincola sp. isolate from soil.</title>
        <authorList>
            <person name="Han J."/>
            <person name="Kim D.-U."/>
        </authorList>
    </citation>
    <scope>NUCLEOTIDE SEQUENCE [LARGE SCALE GENOMIC DNA]</scope>
    <source>
        <strain evidence="9 10">S2</strain>
    </source>
</reference>
<dbReference type="Pfam" id="PF02770">
    <property type="entry name" value="Acyl-CoA_dh_M"/>
    <property type="match status" value="1"/>
</dbReference>
<dbReference type="InterPro" id="IPR009075">
    <property type="entry name" value="AcylCo_DH/oxidase_C"/>
</dbReference>
<dbReference type="Pfam" id="PF02771">
    <property type="entry name" value="Acyl-CoA_dh_N"/>
    <property type="match status" value="1"/>
</dbReference>
<dbReference type="InterPro" id="IPR006089">
    <property type="entry name" value="Acyl-CoA_DH_CS"/>
</dbReference>
<evidence type="ECO:0000256" key="2">
    <source>
        <dbReference type="ARBA" id="ARBA00009347"/>
    </source>
</evidence>
<comment type="cofactor">
    <cofactor evidence="1">
        <name>FAD</name>
        <dbReference type="ChEBI" id="CHEBI:57692"/>
    </cofactor>
</comment>
<comment type="similarity">
    <text evidence="2">Belongs to the acyl-CoA dehydrogenase family.</text>
</comment>
<organism evidence="9 10">
    <name type="scientific">Pseudaquabacterium terrae</name>
    <dbReference type="NCBI Taxonomy" id="2732868"/>
    <lineage>
        <taxon>Bacteria</taxon>
        <taxon>Pseudomonadati</taxon>
        <taxon>Pseudomonadota</taxon>
        <taxon>Betaproteobacteria</taxon>
        <taxon>Burkholderiales</taxon>
        <taxon>Sphaerotilaceae</taxon>
        <taxon>Pseudaquabacterium</taxon>
    </lineage>
</organism>
<keyword evidence="3" id="KW-0285">Flavoprotein</keyword>
<dbReference type="InterPro" id="IPR006091">
    <property type="entry name" value="Acyl-CoA_Oxase/DH_mid-dom"/>
</dbReference>
<dbReference type="InterPro" id="IPR036250">
    <property type="entry name" value="AcylCo_DH-like_C"/>
</dbReference>
<gene>
    <name evidence="9" type="ORF">HLB44_36000</name>
</gene>
<evidence type="ECO:0000259" key="7">
    <source>
        <dbReference type="Pfam" id="PF02770"/>
    </source>
</evidence>
<dbReference type="PROSITE" id="PS00072">
    <property type="entry name" value="ACYL_COA_DH_1"/>
    <property type="match status" value="1"/>
</dbReference>
<dbReference type="InterPro" id="IPR013786">
    <property type="entry name" value="AcylCoA_DH/ox_N"/>
</dbReference>
<evidence type="ECO:0000256" key="3">
    <source>
        <dbReference type="ARBA" id="ARBA00022630"/>
    </source>
</evidence>
<feature type="domain" description="Acyl-CoA dehydrogenase/oxidase N-terminal" evidence="8">
    <location>
        <begin position="19"/>
        <end position="125"/>
    </location>
</feature>